<accession>A0A060H1X4</accession>
<keyword evidence="2" id="KW-0326">Glycosidase</keyword>
<feature type="signal peptide" evidence="4">
    <location>
        <begin position="1"/>
        <end position="25"/>
    </location>
</feature>
<dbReference type="GO" id="GO:0016798">
    <property type="term" value="F:hydrolase activity, acting on glycosyl bonds"/>
    <property type="evidence" value="ECO:0007669"/>
    <property type="project" value="UniProtKB-KW"/>
</dbReference>
<dbReference type="InterPro" id="IPR011583">
    <property type="entry name" value="Chitinase_II/V-like_cat"/>
</dbReference>
<dbReference type="PANTHER" id="PTHR46066">
    <property type="entry name" value="CHITINASE DOMAIN-CONTAINING PROTEIN 1 FAMILY MEMBER"/>
    <property type="match status" value="1"/>
</dbReference>
<dbReference type="KEGG" id="xfs:D934_12975"/>
<evidence type="ECO:0000256" key="2">
    <source>
        <dbReference type="ARBA" id="ARBA00023295"/>
    </source>
</evidence>
<dbReference type="InterPro" id="IPR001223">
    <property type="entry name" value="Glyco_hydro18_cat"/>
</dbReference>
<sequence>MDSPRMTQRPFALLLTLIFALPATAKNPTALFYLMNSEKSTNSFLAHADKIDTLVPTWYRVDPTGVVNGTPNEHVYRIAQQKKITLTPILSMSGGRDGFHTLLHDEAAKTRMNTFLVKESKARGYKGFQFDFENIAQTDRGAYTLMVKQTAEALHKAGMTLSIAVVPNAPGHPEEGGDFSKWMWEYWRGVYDLKALGQAADLISLMTYDQHTRWTTPGPVAGMLWTKKHLEYALTQVPKEKLSLGIPSYGYRWFTGNPVRKDGTENSNISGTYIDADKSFPLAIAQKANVQWDPVEQESWFYFYRDNMREWVFRPDARSFRARYDLVKQNGLQGFSCWVLGAEDPKMWDELPLATH</sequence>
<reference evidence="6 7" key="1">
    <citation type="submission" date="2013-08" db="EMBL/GenBank/DDBJ databases">
        <authorList>
            <person name="Stouthamer R."/>
            <person name="Nunney L."/>
        </authorList>
    </citation>
    <scope>NUCLEOTIDE SEQUENCE [LARGE SCALE GENOMIC DNA]</scope>
    <source>
        <strain evidence="7">ann-1</strain>
    </source>
</reference>
<dbReference type="SMART" id="SM00636">
    <property type="entry name" value="Glyco_18"/>
    <property type="match status" value="1"/>
</dbReference>
<protein>
    <submittedName>
        <fullName evidence="6">Glycosyl hydrolase</fullName>
    </submittedName>
</protein>
<dbReference type="InterPro" id="IPR029070">
    <property type="entry name" value="Chitinase_insertion_sf"/>
</dbReference>
<dbReference type="GO" id="GO:0000272">
    <property type="term" value="P:polysaccharide catabolic process"/>
    <property type="evidence" value="ECO:0007669"/>
    <property type="project" value="UniProtKB-KW"/>
</dbReference>
<feature type="domain" description="GH18" evidence="5">
    <location>
        <begin position="28"/>
        <end position="356"/>
    </location>
</feature>
<dbReference type="InterPro" id="IPR041704">
    <property type="entry name" value="CFLE_GH18"/>
</dbReference>
<dbReference type="Gene3D" id="3.10.50.10">
    <property type="match status" value="1"/>
</dbReference>
<keyword evidence="3" id="KW-0624">Polysaccharide degradation</keyword>
<dbReference type="PROSITE" id="PS51910">
    <property type="entry name" value="GH18_2"/>
    <property type="match status" value="1"/>
</dbReference>
<evidence type="ECO:0000256" key="3">
    <source>
        <dbReference type="ARBA" id="ARBA00023326"/>
    </source>
</evidence>
<dbReference type="Pfam" id="PF00704">
    <property type="entry name" value="Glyco_hydro_18"/>
    <property type="match status" value="1"/>
</dbReference>
<dbReference type="AlphaFoldDB" id="A0A060H1X4"/>
<organism evidence="6 7">
    <name type="scientific">Xylella fastidiosa subsp. sandyi Ann-1</name>
    <dbReference type="NCBI Taxonomy" id="155920"/>
    <lineage>
        <taxon>Bacteria</taxon>
        <taxon>Pseudomonadati</taxon>
        <taxon>Pseudomonadota</taxon>
        <taxon>Gammaproteobacteria</taxon>
        <taxon>Lysobacterales</taxon>
        <taxon>Lysobacteraceae</taxon>
        <taxon>Xylella</taxon>
    </lineage>
</organism>
<evidence type="ECO:0000259" key="5">
    <source>
        <dbReference type="PROSITE" id="PS51910"/>
    </source>
</evidence>
<dbReference type="HOGENOM" id="CLU_037415_2_0_6"/>
<proteinExistence type="predicted"/>
<evidence type="ECO:0000313" key="7">
    <source>
        <dbReference type="Proteomes" id="UP000027215"/>
    </source>
</evidence>
<keyword evidence="4" id="KW-0732">Signal</keyword>
<dbReference type="PATRIC" id="fig|155920.8.peg.3065"/>
<dbReference type="Proteomes" id="UP000027215">
    <property type="component" value="Chromosome"/>
</dbReference>
<name>A0A060H1X4_XYLFS</name>
<keyword evidence="1 6" id="KW-0378">Hydrolase</keyword>
<keyword evidence="3" id="KW-0119">Carbohydrate metabolism</keyword>
<feature type="chain" id="PRO_5001583311" evidence="4">
    <location>
        <begin position="26"/>
        <end position="356"/>
    </location>
</feature>
<dbReference type="PANTHER" id="PTHR46066:SF2">
    <property type="entry name" value="CHITINASE DOMAIN-CONTAINING PROTEIN 1"/>
    <property type="match status" value="1"/>
</dbReference>
<dbReference type="GO" id="GO:0008061">
    <property type="term" value="F:chitin binding"/>
    <property type="evidence" value="ECO:0007669"/>
    <property type="project" value="InterPro"/>
</dbReference>
<evidence type="ECO:0000256" key="1">
    <source>
        <dbReference type="ARBA" id="ARBA00022801"/>
    </source>
</evidence>
<dbReference type="CDD" id="cd02874">
    <property type="entry name" value="GH18_CFLE_spore_hydrolase"/>
    <property type="match status" value="1"/>
</dbReference>
<evidence type="ECO:0000313" key="6">
    <source>
        <dbReference type="EMBL" id="AIC10774.1"/>
    </source>
</evidence>
<dbReference type="SUPFAM" id="SSF51445">
    <property type="entry name" value="(Trans)glycosidases"/>
    <property type="match status" value="1"/>
</dbReference>
<evidence type="ECO:0000256" key="4">
    <source>
        <dbReference type="SAM" id="SignalP"/>
    </source>
</evidence>
<dbReference type="Gene3D" id="3.20.20.80">
    <property type="entry name" value="Glycosidases"/>
    <property type="match status" value="1"/>
</dbReference>
<dbReference type="InterPro" id="IPR017853">
    <property type="entry name" value="GH"/>
</dbReference>
<gene>
    <name evidence="6" type="ORF">D934_12975</name>
</gene>
<dbReference type="EMBL" id="CP006696">
    <property type="protein sequence ID" value="AIC10774.1"/>
    <property type="molecule type" value="Genomic_DNA"/>
</dbReference>